<proteinExistence type="predicted"/>
<gene>
    <name evidence="1" type="ORF">DSO57_1004580</name>
</gene>
<name>A0ACC2RZ93_9FUNG</name>
<keyword evidence="2" id="KW-1185">Reference proteome</keyword>
<organism evidence="1 2">
    <name type="scientific">Entomophthora muscae</name>
    <dbReference type="NCBI Taxonomy" id="34485"/>
    <lineage>
        <taxon>Eukaryota</taxon>
        <taxon>Fungi</taxon>
        <taxon>Fungi incertae sedis</taxon>
        <taxon>Zoopagomycota</taxon>
        <taxon>Entomophthoromycotina</taxon>
        <taxon>Entomophthoromycetes</taxon>
        <taxon>Entomophthorales</taxon>
        <taxon>Entomophthoraceae</taxon>
        <taxon>Entomophthora</taxon>
    </lineage>
</organism>
<sequence length="200" mass="22209">MESPVTPKPMPSSAAELLLDHTNKLFGILYITLTVVIDTIVPATGLWSWVGKSMCYLVKLAPIFWWALPTQSATRQFPNASKPSDQGWFRTLDADTPDLVISCPKLDSFSVDCQHFTNKMSQKWAQSQHLSLWLGGLQDDDKFPKAKLETEILYPSSANNTPPPVDTTKSSQAQVDGREGAKLTKFHSHPGETNHQDAIQ</sequence>
<accession>A0ACC2RZ93</accession>
<dbReference type="EMBL" id="QTSX02006401">
    <property type="protein sequence ID" value="KAJ9055376.1"/>
    <property type="molecule type" value="Genomic_DNA"/>
</dbReference>
<comment type="caution">
    <text evidence="1">The sequence shown here is derived from an EMBL/GenBank/DDBJ whole genome shotgun (WGS) entry which is preliminary data.</text>
</comment>
<protein>
    <submittedName>
        <fullName evidence="1">Uncharacterized protein</fullName>
    </submittedName>
</protein>
<evidence type="ECO:0000313" key="2">
    <source>
        <dbReference type="Proteomes" id="UP001165960"/>
    </source>
</evidence>
<evidence type="ECO:0000313" key="1">
    <source>
        <dbReference type="EMBL" id="KAJ9055376.1"/>
    </source>
</evidence>
<reference evidence="1" key="1">
    <citation type="submission" date="2022-04" db="EMBL/GenBank/DDBJ databases">
        <title>Genome of the entomopathogenic fungus Entomophthora muscae.</title>
        <authorList>
            <person name="Elya C."/>
            <person name="Lovett B.R."/>
            <person name="Lee E."/>
            <person name="Macias A.M."/>
            <person name="Hajek A.E."/>
            <person name="De Bivort B.L."/>
            <person name="Kasson M.T."/>
            <person name="De Fine Licht H.H."/>
            <person name="Stajich J.E."/>
        </authorList>
    </citation>
    <scope>NUCLEOTIDE SEQUENCE</scope>
    <source>
        <strain evidence="1">Berkeley</strain>
    </source>
</reference>
<dbReference type="Proteomes" id="UP001165960">
    <property type="component" value="Unassembled WGS sequence"/>
</dbReference>